<dbReference type="EMBL" id="JAIWYP010000001">
    <property type="protein sequence ID" value="KAH3882531.1"/>
    <property type="molecule type" value="Genomic_DNA"/>
</dbReference>
<evidence type="ECO:0000313" key="3">
    <source>
        <dbReference type="Proteomes" id="UP000828390"/>
    </source>
</evidence>
<dbReference type="InterPro" id="IPR036398">
    <property type="entry name" value="CA_dom_sf"/>
</dbReference>
<dbReference type="Gene3D" id="3.10.200.10">
    <property type="entry name" value="Alpha carbonic anhydrase"/>
    <property type="match status" value="1"/>
</dbReference>
<dbReference type="PROSITE" id="PS51144">
    <property type="entry name" value="ALPHA_CA_2"/>
    <property type="match status" value="1"/>
</dbReference>
<dbReference type="InterPro" id="IPR001148">
    <property type="entry name" value="CA_dom"/>
</dbReference>
<reference evidence="2" key="1">
    <citation type="journal article" date="2019" name="bioRxiv">
        <title>The Genome of the Zebra Mussel, Dreissena polymorpha: A Resource for Invasive Species Research.</title>
        <authorList>
            <person name="McCartney M.A."/>
            <person name="Auch B."/>
            <person name="Kono T."/>
            <person name="Mallez S."/>
            <person name="Zhang Y."/>
            <person name="Obille A."/>
            <person name="Becker A."/>
            <person name="Abrahante J.E."/>
            <person name="Garbe J."/>
            <person name="Badalamenti J.P."/>
            <person name="Herman A."/>
            <person name="Mangelson H."/>
            <person name="Liachko I."/>
            <person name="Sullivan S."/>
            <person name="Sone E.D."/>
            <person name="Koren S."/>
            <person name="Silverstein K.A.T."/>
            <person name="Beckman K.B."/>
            <person name="Gohl D.M."/>
        </authorList>
    </citation>
    <scope>NUCLEOTIDE SEQUENCE</scope>
    <source>
        <strain evidence="2">Duluth1</strain>
        <tissue evidence="2">Whole animal</tissue>
    </source>
</reference>
<protein>
    <recommendedName>
        <fullName evidence="1">Alpha-carbonic anhydrase domain-containing protein</fullName>
    </recommendedName>
</protein>
<comment type="caution">
    <text evidence="2">The sequence shown here is derived from an EMBL/GenBank/DDBJ whole genome shotgun (WGS) entry which is preliminary data.</text>
</comment>
<proteinExistence type="predicted"/>
<feature type="domain" description="Alpha-carbonic anhydrase" evidence="1">
    <location>
        <begin position="1"/>
        <end position="59"/>
    </location>
</feature>
<evidence type="ECO:0000259" key="1">
    <source>
        <dbReference type="PROSITE" id="PS51144"/>
    </source>
</evidence>
<name>A0A9D4MU27_DREPO</name>
<keyword evidence="3" id="KW-1185">Reference proteome</keyword>
<dbReference type="SUPFAM" id="SSF51069">
    <property type="entry name" value="Carbonic anhydrase"/>
    <property type="match status" value="1"/>
</dbReference>
<reference evidence="2" key="2">
    <citation type="submission" date="2020-11" db="EMBL/GenBank/DDBJ databases">
        <authorList>
            <person name="McCartney M.A."/>
            <person name="Auch B."/>
            <person name="Kono T."/>
            <person name="Mallez S."/>
            <person name="Becker A."/>
            <person name="Gohl D.M."/>
            <person name="Silverstein K.A.T."/>
            <person name="Koren S."/>
            <person name="Bechman K.B."/>
            <person name="Herman A."/>
            <person name="Abrahante J.E."/>
            <person name="Garbe J."/>
        </authorList>
    </citation>
    <scope>NUCLEOTIDE SEQUENCE</scope>
    <source>
        <strain evidence="2">Duluth1</strain>
        <tissue evidence="2">Whole animal</tissue>
    </source>
</reference>
<dbReference type="Proteomes" id="UP000828390">
    <property type="component" value="Unassembled WGS sequence"/>
</dbReference>
<organism evidence="2 3">
    <name type="scientific">Dreissena polymorpha</name>
    <name type="common">Zebra mussel</name>
    <name type="synonym">Mytilus polymorpha</name>
    <dbReference type="NCBI Taxonomy" id="45954"/>
    <lineage>
        <taxon>Eukaryota</taxon>
        <taxon>Metazoa</taxon>
        <taxon>Spiralia</taxon>
        <taxon>Lophotrochozoa</taxon>
        <taxon>Mollusca</taxon>
        <taxon>Bivalvia</taxon>
        <taxon>Autobranchia</taxon>
        <taxon>Heteroconchia</taxon>
        <taxon>Euheterodonta</taxon>
        <taxon>Imparidentia</taxon>
        <taxon>Neoheterodontei</taxon>
        <taxon>Myida</taxon>
        <taxon>Dreissenoidea</taxon>
        <taxon>Dreissenidae</taxon>
        <taxon>Dreissena</taxon>
    </lineage>
</organism>
<accession>A0A9D4MU27</accession>
<dbReference type="AlphaFoldDB" id="A0A9D4MU27"/>
<dbReference type="Pfam" id="PF00194">
    <property type="entry name" value="Carb_anhydrase"/>
    <property type="match status" value="1"/>
</dbReference>
<evidence type="ECO:0000313" key="2">
    <source>
        <dbReference type="EMBL" id="KAH3882531.1"/>
    </source>
</evidence>
<gene>
    <name evidence="2" type="ORF">DPMN_006472</name>
</gene>
<sequence length="59" mass="6654">MHLVHKSVRHNKIQTALEDPTGLAVLGIFAKVGNHHPYFQAIIDNLRLLDIGKRDVRVS</sequence>